<protein>
    <recommendedName>
        <fullName evidence="2 12">Flagellar biosynthetic protein FliP</fullName>
    </recommendedName>
</protein>
<keyword evidence="4 12" id="KW-1003">Cell membrane</keyword>
<comment type="subcellular location">
    <subcellularLocation>
        <location evidence="12">Cell membrane</location>
        <topology evidence="12">Multi-pass membrane protein</topology>
    </subcellularLocation>
    <subcellularLocation>
        <location evidence="12">Bacterial flagellum basal body</location>
    </subcellularLocation>
</comment>
<dbReference type="GO" id="GO:0005886">
    <property type="term" value="C:plasma membrane"/>
    <property type="evidence" value="ECO:0007669"/>
    <property type="project" value="UniProtKB-SubCell"/>
</dbReference>
<keyword evidence="6 12" id="KW-1005">Bacterial flagellum biogenesis</keyword>
<feature type="transmembrane region" description="Helical" evidence="12">
    <location>
        <begin position="84"/>
        <end position="114"/>
    </location>
</feature>
<dbReference type="InterPro" id="IPR005838">
    <property type="entry name" value="T3SS_IM_P"/>
</dbReference>
<dbReference type="AlphaFoldDB" id="A0A0H5SHM0"/>
<dbReference type="PRINTS" id="PR01302">
    <property type="entry name" value="TYPE3IMPPROT"/>
</dbReference>
<evidence type="ECO:0000256" key="6">
    <source>
        <dbReference type="ARBA" id="ARBA00022795"/>
    </source>
</evidence>
<evidence type="ECO:0000313" key="14">
    <source>
        <dbReference type="Proteomes" id="UP000236497"/>
    </source>
</evidence>
<evidence type="ECO:0000256" key="7">
    <source>
        <dbReference type="ARBA" id="ARBA00022927"/>
    </source>
</evidence>
<feature type="transmembrane region" description="Helical" evidence="12">
    <location>
        <begin position="222"/>
        <end position="244"/>
    </location>
</feature>
<evidence type="ECO:0000256" key="5">
    <source>
        <dbReference type="ARBA" id="ARBA00022692"/>
    </source>
</evidence>
<dbReference type="Pfam" id="PF00813">
    <property type="entry name" value="FliP"/>
    <property type="match status" value="1"/>
</dbReference>
<evidence type="ECO:0000256" key="11">
    <source>
        <dbReference type="ARBA" id="ARBA00023225"/>
    </source>
</evidence>
<dbReference type="PRINTS" id="PR00951">
    <property type="entry name" value="FLGBIOSNFLIP"/>
</dbReference>
<evidence type="ECO:0000313" key="13">
    <source>
        <dbReference type="EMBL" id="CRZ34550.1"/>
    </source>
</evidence>
<accession>A0A0H5SHM0</accession>
<keyword evidence="3 12" id="KW-0813">Transport</keyword>
<dbReference type="PANTHER" id="PTHR30587">
    <property type="entry name" value="FLAGELLAR BIOSYNTHETIC PROTEIN FLIP"/>
    <property type="match status" value="1"/>
</dbReference>
<dbReference type="InterPro" id="IPR005837">
    <property type="entry name" value="FliP"/>
</dbReference>
<keyword evidence="5 12" id="KW-0812">Transmembrane</keyword>
<evidence type="ECO:0000256" key="10">
    <source>
        <dbReference type="ARBA" id="ARBA00023143"/>
    </source>
</evidence>
<keyword evidence="14" id="KW-1185">Reference proteome</keyword>
<organism evidence="13 14">
    <name type="scientific">Herbinix hemicellulosilytica</name>
    <dbReference type="NCBI Taxonomy" id="1564487"/>
    <lineage>
        <taxon>Bacteria</taxon>
        <taxon>Bacillati</taxon>
        <taxon>Bacillota</taxon>
        <taxon>Clostridia</taxon>
        <taxon>Lachnospirales</taxon>
        <taxon>Lachnospiraceae</taxon>
        <taxon>Herbinix</taxon>
    </lineage>
</organism>
<keyword evidence="9 12" id="KW-0472">Membrane</keyword>
<name>A0A0H5SHM0_HERHM</name>
<evidence type="ECO:0000256" key="4">
    <source>
        <dbReference type="ARBA" id="ARBA00022475"/>
    </source>
</evidence>
<proteinExistence type="inferred from homology"/>
<evidence type="ECO:0000256" key="1">
    <source>
        <dbReference type="ARBA" id="ARBA00006257"/>
    </source>
</evidence>
<dbReference type="RefSeq" id="WP_103202650.1">
    <property type="nucleotide sequence ID" value="NZ_CVTD020000015.1"/>
</dbReference>
<keyword evidence="7 12" id="KW-0653">Protein transport</keyword>
<comment type="similarity">
    <text evidence="1 12">Belongs to the FliP/MopC/SpaP family.</text>
</comment>
<dbReference type="GO" id="GO:0009306">
    <property type="term" value="P:protein secretion"/>
    <property type="evidence" value="ECO:0007669"/>
    <property type="project" value="UniProtKB-UniRule"/>
</dbReference>
<evidence type="ECO:0000256" key="2">
    <source>
        <dbReference type="ARBA" id="ARBA00021714"/>
    </source>
</evidence>
<keyword evidence="8 12" id="KW-1133">Transmembrane helix</keyword>
<dbReference type="PROSITE" id="PS01061">
    <property type="entry name" value="FLIP_2"/>
    <property type="match status" value="1"/>
</dbReference>
<dbReference type="NCBIfam" id="TIGR01103">
    <property type="entry name" value="fliP"/>
    <property type="match status" value="1"/>
</dbReference>
<dbReference type="EMBL" id="CVTD020000015">
    <property type="protein sequence ID" value="CRZ34550.1"/>
    <property type="molecule type" value="Genomic_DNA"/>
</dbReference>
<keyword evidence="10" id="KW-0975">Bacterial flagellum</keyword>
<dbReference type="GO" id="GO:0044781">
    <property type="term" value="P:bacterial-type flagellum organization"/>
    <property type="evidence" value="ECO:0007669"/>
    <property type="project" value="UniProtKB-UniRule"/>
</dbReference>
<feature type="transmembrane region" description="Helical" evidence="12">
    <location>
        <begin position="256"/>
        <end position="275"/>
    </location>
</feature>
<dbReference type="Proteomes" id="UP000236497">
    <property type="component" value="Unassembled WGS sequence"/>
</dbReference>
<feature type="transmembrane region" description="Helical" evidence="12">
    <location>
        <begin position="126"/>
        <end position="145"/>
    </location>
</feature>
<dbReference type="NCBIfam" id="NF009438">
    <property type="entry name" value="PRK12797.1"/>
    <property type="match status" value="1"/>
</dbReference>
<gene>
    <name evidence="12" type="primary">fliP</name>
    <name evidence="13" type="ORF">HHT355_1349</name>
</gene>
<sequence length="284" mass="31519">MIASEFKKFGIRMTIAALLMIFGLLFLSGYKKVSAANIEDTITTNDTVNDVPGTDNGISGVLGPLQFKLTTDEDEKSLPATLRILLILTVISLAPSILIMVTSFTRIIIVLHFVRSALGTQTTPPNQVLIGLALFLTFFIMSPVFTQVNENAIQPLSREEISQEEAFKAGVAPLRTFMLEQTNVKDLRLFMDIVKIDTVETVDDIPLTVIIPSFIISELRKAFIIGFLIYIPFIIIDMVVASTLMSMGMMMLPPTMISMPFKILLFIIADGWNLIVGELVKTFY</sequence>
<dbReference type="GO" id="GO:0009425">
    <property type="term" value="C:bacterial-type flagellum basal body"/>
    <property type="evidence" value="ECO:0007669"/>
    <property type="project" value="UniProtKB-SubCell"/>
</dbReference>
<evidence type="ECO:0000256" key="9">
    <source>
        <dbReference type="ARBA" id="ARBA00023136"/>
    </source>
</evidence>
<keyword evidence="11 12" id="KW-1006">Bacterial flagellum protein export</keyword>
<dbReference type="OrthoDB" id="9805111at2"/>
<evidence type="ECO:0000256" key="3">
    <source>
        <dbReference type="ARBA" id="ARBA00022448"/>
    </source>
</evidence>
<dbReference type="PANTHER" id="PTHR30587:SF0">
    <property type="entry name" value="FLAGELLAR BIOSYNTHETIC PROTEIN FLIP"/>
    <property type="match status" value="1"/>
</dbReference>
<evidence type="ECO:0000256" key="12">
    <source>
        <dbReference type="RuleBase" id="RU362069"/>
    </source>
</evidence>
<reference evidence="13 14" key="1">
    <citation type="submission" date="2015-06" db="EMBL/GenBank/DDBJ databases">
        <authorList>
            <person name="Wibberg Daniel"/>
        </authorList>
    </citation>
    <scope>NUCLEOTIDE SEQUENCE [LARGE SCALE GENOMIC DNA]</scope>
    <source>
        <strain evidence="13 14">T3/55T</strain>
    </source>
</reference>
<comment type="function">
    <text evidence="12">Plays a role in the flagellum-specific transport system.</text>
</comment>
<evidence type="ECO:0000256" key="8">
    <source>
        <dbReference type="ARBA" id="ARBA00022989"/>
    </source>
</evidence>